<dbReference type="PANTHER" id="PTHR47776:SF2">
    <property type="entry name" value="RING-TYPE E3 UBIQUITIN TRANSFERASE BRCA1"/>
    <property type="match status" value="1"/>
</dbReference>
<dbReference type="OrthoDB" id="1630758at2759"/>
<dbReference type="EMBL" id="JAFCMP010000039">
    <property type="protein sequence ID" value="KAG5190074.1"/>
    <property type="molecule type" value="Genomic_DNA"/>
</dbReference>
<sequence length="60" mass="6574">MTPCDDCSICLDQLPSERGTLQCGHTFCFGCIVSWSERQNTCPLCQGRFDSIVQASTARG</sequence>
<dbReference type="Proteomes" id="UP000664859">
    <property type="component" value="Unassembled WGS sequence"/>
</dbReference>
<gene>
    <name evidence="6" type="ORF">JKP88DRAFT_176057</name>
</gene>
<comment type="caution">
    <text evidence="6">The sequence shown here is derived from an EMBL/GenBank/DDBJ whole genome shotgun (WGS) entry which is preliminary data.</text>
</comment>
<keyword evidence="3" id="KW-0862">Zinc</keyword>
<dbReference type="PANTHER" id="PTHR47776">
    <property type="entry name" value="F5A8.9 PROTEIN"/>
    <property type="match status" value="1"/>
</dbReference>
<dbReference type="SUPFAM" id="SSF57850">
    <property type="entry name" value="RING/U-box"/>
    <property type="match status" value="1"/>
</dbReference>
<reference evidence="6" key="1">
    <citation type="submission" date="2021-02" db="EMBL/GenBank/DDBJ databases">
        <title>First Annotated Genome of the Yellow-green Alga Tribonema minus.</title>
        <authorList>
            <person name="Mahan K.M."/>
        </authorList>
    </citation>
    <scope>NUCLEOTIDE SEQUENCE</scope>
    <source>
        <strain evidence="6">UTEX B ZZ1240</strain>
    </source>
</reference>
<name>A0A836CLS4_9STRA</name>
<evidence type="ECO:0000313" key="7">
    <source>
        <dbReference type="Proteomes" id="UP000664859"/>
    </source>
</evidence>
<organism evidence="6 7">
    <name type="scientific">Tribonema minus</name>
    <dbReference type="NCBI Taxonomy" id="303371"/>
    <lineage>
        <taxon>Eukaryota</taxon>
        <taxon>Sar</taxon>
        <taxon>Stramenopiles</taxon>
        <taxon>Ochrophyta</taxon>
        <taxon>PX clade</taxon>
        <taxon>Xanthophyceae</taxon>
        <taxon>Tribonematales</taxon>
        <taxon>Tribonemataceae</taxon>
        <taxon>Tribonema</taxon>
    </lineage>
</organism>
<dbReference type="SMART" id="SM00184">
    <property type="entry name" value="RING"/>
    <property type="match status" value="1"/>
</dbReference>
<dbReference type="AlphaFoldDB" id="A0A836CLS4"/>
<dbReference type="GO" id="GO:0008270">
    <property type="term" value="F:zinc ion binding"/>
    <property type="evidence" value="ECO:0007669"/>
    <property type="project" value="UniProtKB-KW"/>
</dbReference>
<protein>
    <recommendedName>
        <fullName evidence="5">RING-type domain-containing protein</fullName>
    </recommendedName>
</protein>
<evidence type="ECO:0000256" key="1">
    <source>
        <dbReference type="ARBA" id="ARBA00022723"/>
    </source>
</evidence>
<keyword evidence="7" id="KW-1185">Reference proteome</keyword>
<evidence type="ECO:0000256" key="3">
    <source>
        <dbReference type="ARBA" id="ARBA00022833"/>
    </source>
</evidence>
<keyword evidence="1" id="KW-0479">Metal-binding</keyword>
<keyword evidence="2 4" id="KW-0863">Zinc-finger</keyword>
<dbReference type="PROSITE" id="PS00518">
    <property type="entry name" value="ZF_RING_1"/>
    <property type="match status" value="1"/>
</dbReference>
<dbReference type="InterPro" id="IPR013083">
    <property type="entry name" value="Znf_RING/FYVE/PHD"/>
</dbReference>
<feature type="non-terminal residue" evidence="6">
    <location>
        <position position="60"/>
    </location>
</feature>
<proteinExistence type="predicted"/>
<evidence type="ECO:0000256" key="4">
    <source>
        <dbReference type="PROSITE-ProRule" id="PRU00175"/>
    </source>
</evidence>
<feature type="domain" description="RING-type" evidence="5">
    <location>
        <begin position="7"/>
        <end position="46"/>
    </location>
</feature>
<dbReference type="PROSITE" id="PS50089">
    <property type="entry name" value="ZF_RING_2"/>
    <property type="match status" value="1"/>
</dbReference>
<evidence type="ECO:0000259" key="5">
    <source>
        <dbReference type="PROSITE" id="PS50089"/>
    </source>
</evidence>
<accession>A0A836CLS4</accession>
<dbReference type="InterPro" id="IPR017907">
    <property type="entry name" value="Znf_RING_CS"/>
</dbReference>
<dbReference type="Gene3D" id="3.30.40.10">
    <property type="entry name" value="Zinc/RING finger domain, C3HC4 (zinc finger)"/>
    <property type="match status" value="1"/>
</dbReference>
<dbReference type="Pfam" id="PF13639">
    <property type="entry name" value="zf-RING_2"/>
    <property type="match status" value="1"/>
</dbReference>
<dbReference type="InterPro" id="IPR001841">
    <property type="entry name" value="Znf_RING"/>
</dbReference>
<evidence type="ECO:0000313" key="6">
    <source>
        <dbReference type="EMBL" id="KAG5190074.1"/>
    </source>
</evidence>
<evidence type="ECO:0000256" key="2">
    <source>
        <dbReference type="ARBA" id="ARBA00022771"/>
    </source>
</evidence>